<feature type="DNA-binding region" description="H-T-H motif" evidence="2">
    <location>
        <begin position="29"/>
        <end position="48"/>
    </location>
</feature>
<evidence type="ECO:0000313" key="4">
    <source>
        <dbReference type="EMBL" id="RCX20724.1"/>
    </source>
</evidence>
<evidence type="ECO:0000256" key="1">
    <source>
        <dbReference type="ARBA" id="ARBA00023125"/>
    </source>
</evidence>
<dbReference type="Gene3D" id="1.10.357.10">
    <property type="entry name" value="Tetracycline Repressor, domain 2"/>
    <property type="match status" value="1"/>
</dbReference>
<dbReference type="GO" id="GO:0003677">
    <property type="term" value="F:DNA binding"/>
    <property type="evidence" value="ECO:0007669"/>
    <property type="project" value="UniProtKB-UniRule"/>
</dbReference>
<evidence type="ECO:0000259" key="3">
    <source>
        <dbReference type="PROSITE" id="PS50977"/>
    </source>
</evidence>
<protein>
    <submittedName>
        <fullName evidence="4">TetR family transcriptional regulator</fullName>
    </submittedName>
</protein>
<comment type="caution">
    <text evidence="4">The sequence shown here is derived from an EMBL/GenBank/DDBJ whole genome shotgun (WGS) entry which is preliminary data.</text>
</comment>
<dbReference type="InterPro" id="IPR001647">
    <property type="entry name" value="HTH_TetR"/>
</dbReference>
<proteinExistence type="predicted"/>
<dbReference type="Proteomes" id="UP000253090">
    <property type="component" value="Unassembled WGS sequence"/>
</dbReference>
<dbReference type="AlphaFoldDB" id="A0A369BM02"/>
<feature type="domain" description="HTH tetR-type" evidence="3">
    <location>
        <begin position="6"/>
        <end position="66"/>
    </location>
</feature>
<evidence type="ECO:0000256" key="2">
    <source>
        <dbReference type="PROSITE-ProRule" id="PRU00335"/>
    </source>
</evidence>
<dbReference type="OrthoDB" id="509229at2"/>
<gene>
    <name evidence="4" type="ORF">DFP94_103457</name>
</gene>
<dbReference type="InterPro" id="IPR050624">
    <property type="entry name" value="HTH-type_Tx_Regulator"/>
</dbReference>
<organism evidence="4 5">
    <name type="scientific">Fontibacillus phaseoli</name>
    <dbReference type="NCBI Taxonomy" id="1416533"/>
    <lineage>
        <taxon>Bacteria</taxon>
        <taxon>Bacillati</taxon>
        <taxon>Bacillota</taxon>
        <taxon>Bacilli</taxon>
        <taxon>Bacillales</taxon>
        <taxon>Paenibacillaceae</taxon>
        <taxon>Fontibacillus</taxon>
    </lineage>
</organism>
<name>A0A369BM02_9BACL</name>
<evidence type="ECO:0000313" key="5">
    <source>
        <dbReference type="Proteomes" id="UP000253090"/>
    </source>
</evidence>
<dbReference type="Pfam" id="PF00440">
    <property type="entry name" value="TetR_N"/>
    <property type="match status" value="1"/>
</dbReference>
<dbReference type="RefSeq" id="WP_114496766.1">
    <property type="nucleotide sequence ID" value="NZ_QPJW01000003.1"/>
</dbReference>
<keyword evidence="1 2" id="KW-0238">DNA-binding</keyword>
<accession>A0A369BM02</accession>
<reference evidence="4 5" key="1">
    <citation type="submission" date="2018-07" db="EMBL/GenBank/DDBJ databases">
        <title>Genomic Encyclopedia of Type Strains, Phase III (KMG-III): the genomes of soil and plant-associated and newly described type strains.</title>
        <authorList>
            <person name="Whitman W."/>
        </authorList>
    </citation>
    <scope>NUCLEOTIDE SEQUENCE [LARGE SCALE GENOMIC DNA]</scope>
    <source>
        <strain evidence="4 5">CECT 8333</strain>
    </source>
</reference>
<sequence length="209" mass="24387">MKQPEQSTKNRIMDAALDLFCVDGYTTVSIRDIGKAVGIKESSIYYHFKNKEDILHSLFDQSEQWTQIRKVQFIQALDAASRIECEKFVFAGVAYMEGYLLEGKINKLIRMLTIEKQRSSKAAEIYRQLLFTVPLEHHKHVFTRMRDKGFMEGDDPELLAAEYQSMILYVFHKYFSGPGLAEDEERTAARIELSELLRRFFAQHICKEE</sequence>
<dbReference type="PROSITE" id="PS50977">
    <property type="entry name" value="HTH_TETR_2"/>
    <property type="match status" value="1"/>
</dbReference>
<dbReference type="EMBL" id="QPJW01000003">
    <property type="protein sequence ID" value="RCX20724.1"/>
    <property type="molecule type" value="Genomic_DNA"/>
</dbReference>
<keyword evidence="5" id="KW-1185">Reference proteome</keyword>
<dbReference type="PANTHER" id="PTHR43479">
    <property type="entry name" value="ACREF/ENVCD OPERON REPRESSOR-RELATED"/>
    <property type="match status" value="1"/>
</dbReference>
<dbReference type="InterPro" id="IPR009057">
    <property type="entry name" value="Homeodomain-like_sf"/>
</dbReference>
<dbReference type="PRINTS" id="PR00455">
    <property type="entry name" value="HTHTETR"/>
</dbReference>
<dbReference type="PANTHER" id="PTHR43479:SF11">
    <property type="entry name" value="ACREF_ENVCD OPERON REPRESSOR-RELATED"/>
    <property type="match status" value="1"/>
</dbReference>
<dbReference type="SUPFAM" id="SSF46689">
    <property type="entry name" value="Homeodomain-like"/>
    <property type="match status" value="1"/>
</dbReference>